<organism evidence="13 14">
    <name type="scientific">Chenopodium quinoa</name>
    <name type="common">Quinoa</name>
    <dbReference type="NCBI Taxonomy" id="63459"/>
    <lineage>
        <taxon>Eukaryota</taxon>
        <taxon>Viridiplantae</taxon>
        <taxon>Streptophyta</taxon>
        <taxon>Embryophyta</taxon>
        <taxon>Tracheophyta</taxon>
        <taxon>Spermatophyta</taxon>
        <taxon>Magnoliopsida</taxon>
        <taxon>eudicotyledons</taxon>
        <taxon>Gunneridae</taxon>
        <taxon>Pentapetalae</taxon>
        <taxon>Caryophyllales</taxon>
        <taxon>Chenopodiaceae</taxon>
        <taxon>Chenopodioideae</taxon>
        <taxon>Atripliceae</taxon>
        <taxon>Chenopodium</taxon>
    </lineage>
</organism>
<feature type="region of interest" description="Disordered" evidence="10">
    <location>
        <begin position="491"/>
        <end position="567"/>
    </location>
</feature>
<accession>A0A803L1Q0</accession>
<feature type="domain" description="Rrn7/TAF1B C-terminal cyclin" evidence="12">
    <location>
        <begin position="282"/>
        <end position="373"/>
    </location>
</feature>
<dbReference type="Pfam" id="PF20645">
    <property type="entry name" value="Rrn7_cyclin_C"/>
    <property type="match status" value="1"/>
</dbReference>
<feature type="region of interest" description="Disordered" evidence="10">
    <location>
        <begin position="392"/>
        <end position="416"/>
    </location>
</feature>
<evidence type="ECO:0008006" key="15">
    <source>
        <dbReference type="Google" id="ProtNLM"/>
    </source>
</evidence>
<evidence type="ECO:0000256" key="4">
    <source>
        <dbReference type="ARBA" id="ARBA00022771"/>
    </source>
</evidence>
<keyword evidence="3" id="KW-0479">Metal-binding</keyword>
<name>A0A803L1Q0_CHEQI</name>
<dbReference type="GO" id="GO:0001164">
    <property type="term" value="F:RNA polymerase I core promoter sequence-specific DNA binding"/>
    <property type="evidence" value="ECO:0007669"/>
    <property type="project" value="InterPro"/>
</dbReference>
<keyword evidence="9" id="KW-0539">Nucleus</keyword>
<evidence type="ECO:0000256" key="5">
    <source>
        <dbReference type="ARBA" id="ARBA00022833"/>
    </source>
</evidence>
<keyword evidence="8" id="KW-0804">Transcription</keyword>
<protein>
    <recommendedName>
        <fullName evidence="15">TATA box-binding protein-associated factor RNA polymerase I subunit B</fullName>
    </recommendedName>
</protein>
<evidence type="ECO:0000256" key="9">
    <source>
        <dbReference type="ARBA" id="ARBA00023242"/>
    </source>
</evidence>
<dbReference type="AlphaFoldDB" id="A0A803L1Q0"/>
<evidence type="ECO:0000256" key="3">
    <source>
        <dbReference type="ARBA" id="ARBA00022723"/>
    </source>
</evidence>
<dbReference type="OMA" id="FGQRAVM"/>
<evidence type="ECO:0000256" key="6">
    <source>
        <dbReference type="ARBA" id="ARBA00023015"/>
    </source>
</evidence>
<dbReference type="InterPro" id="IPR048538">
    <property type="entry name" value="Rrn7_cyclin_C"/>
</dbReference>
<evidence type="ECO:0000259" key="11">
    <source>
        <dbReference type="Pfam" id="PF20644"/>
    </source>
</evidence>
<dbReference type="Pfam" id="PF20644">
    <property type="entry name" value="Rrn7_cyclin_N"/>
    <property type="match status" value="1"/>
</dbReference>
<evidence type="ECO:0000313" key="14">
    <source>
        <dbReference type="Proteomes" id="UP000596660"/>
    </source>
</evidence>
<comment type="subcellular location">
    <subcellularLocation>
        <location evidence="1">Nucleus</location>
        <location evidence="1">Nucleolus</location>
    </subcellularLocation>
</comment>
<keyword evidence="7" id="KW-0238">DNA-binding</keyword>
<keyword evidence="14" id="KW-1185">Reference proteome</keyword>
<dbReference type="PANTHER" id="PTHR31576:SF2">
    <property type="entry name" value="TATA BOX-BINDING PROTEIN-ASSOCIATED FACTOR RNA POLYMERASE I SUBUNIT B"/>
    <property type="match status" value="1"/>
</dbReference>
<dbReference type="PANTHER" id="PTHR31576">
    <property type="entry name" value="TATA BOX-BINDING PROTEIN-ASSOCIATED FACTOR RNA POLYMERASE I SUBUNIT B"/>
    <property type="match status" value="1"/>
</dbReference>
<proteinExistence type="inferred from homology"/>
<keyword evidence="5" id="KW-0862">Zinc</keyword>
<dbReference type="GO" id="GO:0042790">
    <property type="term" value="P:nucleolar large rRNA transcription by RNA polymerase I"/>
    <property type="evidence" value="ECO:0007669"/>
    <property type="project" value="TreeGrafter"/>
</dbReference>
<keyword evidence="6" id="KW-0805">Transcription regulation</keyword>
<dbReference type="Gramene" id="AUR62005788-RA">
    <property type="protein sequence ID" value="AUR62005788-RA:cds"/>
    <property type="gene ID" value="AUR62005788"/>
</dbReference>
<feature type="compositionally biased region" description="Polar residues" evidence="10">
    <location>
        <begin position="526"/>
        <end position="560"/>
    </location>
</feature>
<dbReference type="EnsemblPlants" id="AUR62005788-RA">
    <property type="protein sequence ID" value="AUR62005788-RA:cds"/>
    <property type="gene ID" value="AUR62005788"/>
</dbReference>
<keyword evidence="4" id="KW-0863">Zinc-finger</keyword>
<evidence type="ECO:0000259" key="12">
    <source>
        <dbReference type="Pfam" id="PF20645"/>
    </source>
</evidence>
<evidence type="ECO:0000256" key="2">
    <source>
        <dbReference type="ARBA" id="ARBA00006899"/>
    </source>
</evidence>
<dbReference type="InterPro" id="IPR048540">
    <property type="entry name" value="Rrn7_cyclin_N"/>
</dbReference>
<feature type="compositionally biased region" description="Polar residues" evidence="10">
    <location>
        <begin position="403"/>
        <end position="416"/>
    </location>
</feature>
<evidence type="ECO:0000256" key="8">
    <source>
        <dbReference type="ARBA" id="ARBA00023163"/>
    </source>
</evidence>
<evidence type="ECO:0000256" key="1">
    <source>
        <dbReference type="ARBA" id="ARBA00004604"/>
    </source>
</evidence>
<evidence type="ECO:0000313" key="13">
    <source>
        <dbReference type="EnsemblPlants" id="AUR62005788-RA:cds"/>
    </source>
</evidence>
<evidence type="ECO:0000256" key="7">
    <source>
        <dbReference type="ARBA" id="ARBA00023125"/>
    </source>
</evidence>
<dbReference type="GO" id="GO:0070860">
    <property type="term" value="C:RNA polymerase I core factor complex"/>
    <property type="evidence" value="ECO:0007669"/>
    <property type="project" value="InterPro"/>
</dbReference>
<feature type="domain" description="Rrn7/TAF1B N-terminal cyclin" evidence="11">
    <location>
        <begin position="116"/>
        <end position="244"/>
    </location>
</feature>
<sequence>MAETDPSKLVCSTCDSLGLYMDDDGRFYCTNCNSQAADIIDNANADEDFIDKGIHGGATYNAAHRRAVPVPAPDNEPHDAHLGPTKPADFGKTLKRGDFNEEDYYNAIRKRYVLGLQLMVQFQCESLVQNFGVTPLICGIAASIWLRFVASTKVFDDDWADKTIMDSETGEKRLQVGSHCVKEPRNMHNERMVIIWIRSLKKTIPLSCSLAVSYLACHIAKEPVLPTDIIKWSIEGKLPYFGAFPKIAESIIQIEKYHQHASVVCPLKASSMFKPKQLPLQKLESMAASIAQSVGLNLPPVNFYRIAYRYLKQLSLPVEKILPYACRIQEWSMPPDLWLSASEEKLPSRVCVMSILIVTIRVLYNLNGFGKWESTLSPPIVSSKDGQAASFEKSNAKKGAEEASTNLGGEPETNLSSVHKFESDSTELLRNLEKKYDDLSDKFEYSKDLPTYLQYCKDVVFAGVEPLYKDPTFIEELWDFYEKNREDIKTSGEFESGSNQKRSRDNDKFFSTPSKDSKKHRDKEISSSPAADSGFQSNYNSHNWDPSADNTQQSSQTCQFPATMDRDDASSQNLEDIALKYLKIDMEEHRFCYIPPRVEVKRRDHLHYSRKRGDGSLGYVAHADYYILLRACAKVVQVDIRIMHIGILSLERRLGWIEKWIDHSLVEKCSGGPVENVDDSEDESVKLEEKQSPAADWSGCRVFQSCYTGSRSVQICYSCVGFWVDDYHELHEDTVRQSFVMVRLAVSYLAAYQHYQEAVSINGSGSAWCRLGQ</sequence>
<evidence type="ECO:0000256" key="10">
    <source>
        <dbReference type="SAM" id="MobiDB-lite"/>
    </source>
</evidence>
<dbReference type="GO" id="GO:0008270">
    <property type="term" value="F:zinc ion binding"/>
    <property type="evidence" value="ECO:0007669"/>
    <property type="project" value="UniProtKB-KW"/>
</dbReference>
<reference evidence="13" key="1">
    <citation type="journal article" date="2017" name="Nature">
        <title>The genome of Chenopodium quinoa.</title>
        <authorList>
            <person name="Jarvis D.E."/>
            <person name="Ho Y.S."/>
            <person name="Lightfoot D.J."/>
            <person name="Schmoeckel S.M."/>
            <person name="Li B."/>
            <person name="Borm T.J.A."/>
            <person name="Ohyanagi H."/>
            <person name="Mineta K."/>
            <person name="Michell C.T."/>
            <person name="Saber N."/>
            <person name="Kharbatia N.M."/>
            <person name="Rupper R.R."/>
            <person name="Sharp A.R."/>
            <person name="Dally N."/>
            <person name="Boughton B.A."/>
            <person name="Woo Y.H."/>
            <person name="Gao G."/>
            <person name="Schijlen E.G.W.M."/>
            <person name="Guo X."/>
            <person name="Momin A.A."/>
            <person name="Negrao S."/>
            <person name="Al-Babili S."/>
            <person name="Gehring C."/>
            <person name="Roessner U."/>
            <person name="Jung C."/>
            <person name="Murphy K."/>
            <person name="Arold S.T."/>
            <person name="Gojobori T."/>
            <person name="van der Linden C.G."/>
            <person name="van Loo E.N."/>
            <person name="Jellen E.N."/>
            <person name="Maughan P.J."/>
            <person name="Tester M."/>
        </authorList>
    </citation>
    <scope>NUCLEOTIDE SEQUENCE [LARGE SCALE GENOMIC DNA]</scope>
    <source>
        <strain evidence="13">cv. PI 614886</strain>
    </source>
</reference>
<comment type="similarity">
    <text evidence="2">Belongs to the RRN7/TAF1B family.</text>
</comment>
<dbReference type="InterPro" id="IPR033599">
    <property type="entry name" value="TAF1B/Rrn7"/>
</dbReference>
<reference evidence="13" key="2">
    <citation type="submission" date="2021-03" db="UniProtKB">
        <authorList>
            <consortium name="EnsemblPlants"/>
        </authorList>
    </citation>
    <scope>IDENTIFICATION</scope>
</reference>
<dbReference type="Proteomes" id="UP000596660">
    <property type="component" value="Unplaced"/>
</dbReference>